<dbReference type="Proteomes" id="UP000198748">
    <property type="component" value="Unassembled WGS sequence"/>
</dbReference>
<dbReference type="AlphaFoldDB" id="A0A1G7H1H3"/>
<dbReference type="STRING" id="659014.SAMN04487996_1083"/>
<dbReference type="PROSITE" id="PS51688">
    <property type="entry name" value="ICA"/>
    <property type="match status" value="1"/>
</dbReference>
<name>A0A1G7H1H3_9BACT</name>
<accession>A0A1G7H1H3</accession>
<evidence type="ECO:0000313" key="4">
    <source>
        <dbReference type="Proteomes" id="UP000198748"/>
    </source>
</evidence>
<evidence type="ECO:0000313" key="3">
    <source>
        <dbReference type="EMBL" id="SDE94267.1"/>
    </source>
</evidence>
<dbReference type="Gene3D" id="1.10.10.10">
    <property type="entry name" value="Winged helix-like DNA-binding domain superfamily/Winged helix DNA-binding domain"/>
    <property type="match status" value="1"/>
</dbReference>
<feature type="domain" description="Peptidase S74" evidence="2">
    <location>
        <begin position="331"/>
        <end position="433"/>
    </location>
</feature>
<dbReference type="InterPro" id="IPR030392">
    <property type="entry name" value="S74_ICA"/>
</dbReference>
<keyword evidence="4" id="KW-1185">Reference proteome</keyword>
<protein>
    <submittedName>
        <fullName evidence="3">Chaperone of endosialidase</fullName>
    </submittedName>
</protein>
<organism evidence="3 4">
    <name type="scientific">Dyadobacter soli</name>
    <dbReference type="NCBI Taxonomy" id="659014"/>
    <lineage>
        <taxon>Bacteria</taxon>
        <taxon>Pseudomonadati</taxon>
        <taxon>Bacteroidota</taxon>
        <taxon>Cytophagia</taxon>
        <taxon>Cytophagales</taxon>
        <taxon>Spirosomataceae</taxon>
        <taxon>Dyadobacter</taxon>
    </lineage>
</organism>
<sequence>MSLIDRFILITRIQYKSLTTIKHMKKWYRMTGTFIIGLGIFSHVNAQTQYGMGAGMVGAGRAFFGTDAGKINGVTGINNSFIGHQAGANNTSAVECTFIGFQAGLSNSNGGGNTFVGASSGNMNVDGTNNVFLGIKAGQFSTSGDGNVFIGTAAGIVNSAGDGNVAVGFQAYQGFGSGNCAVGYRASFVGGGNNNTTLGNSAGYSNQGGIENVFLGYNSGYKSLGGLNSFVGAKSGYSNSDGHYNAFFGYEAGYSNTTGGRNTYLGYAAGGSPTLINATALGAEANVTASNSIVLGKKANVGIGYSAPSFQLHLSTDAAAKAGSPDWTVASDSRLKRNITDFTDGLDLLKQIRPVWFQYNGQAGIETADKKFVGIIAQEMQKIAPYTIGTFTHQDSVGNKTEYLDYDANAVTYVLINSVKEQQRVIEEKEARIAVLEKNQQDLLARLEVLEQNSLGSKTVPRKADQSIETPFLEQNVPNGFSQNTCIGYYVPDSAKAAAINIYNSKGVKIATRVITARGKGEMVFSAESLQSGILLYELMVDGRSVGGRKMLIE</sequence>
<dbReference type="Pfam" id="PF13884">
    <property type="entry name" value="Peptidase_S74"/>
    <property type="match status" value="1"/>
</dbReference>
<feature type="coiled-coil region" evidence="1">
    <location>
        <begin position="419"/>
        <end position="453"/>
    </location>
</feature>
<dbReference type="InterPro" id="IPR036388">
    <property type="entry name" value="WH-like_DNA-bd_sf"/>
</dbReference>
<reference evidence="4" key="1">
    <citation type="submission" date="2016-10" db="EMBL/GenBank/DDBJ databases">
        <authorList>
            <person name="Varghese N."/>
            <person name="Submissions S."/>
        </authorList>
    </citation>
    <scope>NUCLEOTIDE SEQUENCE [LARGE SCALE GENOMIC DNA]</scope>
    <source>
        <strain evidence="4">DSM 25329</strain>
    </source>
</reference>
<keyword evidence="1" id="KW-0175">Coiled coil</keyword>
<evidence type="ECO:0000259" key="2">
    <source>
        <dbReference type="PROSITE" id="PS51688"/>
    </source>
</evidence>
<evidence type="ECO:0000256" key="1">
    <source>
        <dbReference type="SAM" id="Coils"/>
    </source>
</evidence>
<dbReference type="EMBL" id="FNAN01000008">
    <property type="protein sequence ID" value="SDE94267.1"/>
    <property type="molecule type" value="Genomic_DNA"/>
</dbReference>
<gene>
    <name evidence="3" type="ORF">SAMN04487996_1083</name>
</gene>
<proteinExistence type="predicted"/>